<keyword evidence="9" id="KW-1185">Reference proteome</keyword>
<feature type="transmembrane region" description="Helical" evidence="6">
    <location>
        <begin position="83"/>
        <end position="103"/>
    </location>
</feature>
<feature type="transmembrane region" description="Helical" evidence="6">
    <location>
        <begin position="348"/>
        <end position="369"/>
    </location>
</feature>
<dbReference type="PANTHER" id="PTHR43124">
    <property type="entry name" value="PURINE EFFLUX PUMP PBUE"/>
    <property type="match status" value="1"/>
</dbReference>
<accession>A0ABT6KJZ8</accession>
<evidence type="ECO:0000313" key="8">
    <source>
        <dbReference type="EMBL" id="MDH6180011.1"/>
    </source>
</evidence>
<dbReference type="InterPro" id="IPR036259">
    <property type="entry name" value="MFS_trans_sf"/>
</dbReference>
<keyword evidence="5 6" id="KW-0472">Membrane</keyword>
<evidence type="ECO:0000256" key="5">
    <source>
        <dbReference type="ARBA" id="ARBA00023136"/>
    </source>
</evidence>
<reference evidence="8 9" key="1">
    <citation type="submission" date="2023-04" db="EMBL/GenBank/DDBJ databases">
        <title>Genome Encyclopedia of Bacteria and Archaea VI: Functional Genomics of Type Strains.</title>
        <authorList>
            <person name="Whitman W."/>
        </authorList>
    </citation>
    <scope>NUCLEOTIDE SEQUENCE [LARGE SCALE GENOMIC DNA]</scope>
    <source>
        <strain evidence="8 9">SG_E_30_P1</strain>
    </source>
</reference>
<evidence type="ECO:0000313" key="9">
    <source>
        <dbReference type="Proteomes" id="UP001160142"/>
    </source>
</evidence>
<dbReference type="InterPro" id="IPR020846">
    <property type="entry name" value="MFS_dom"/>
</dbReference>
<feature type="transmembrane region" description="Helical" evidence="6">
    <location>
        <begin position="375"/>
        <end position="392"/>
    </location>
</feature>
<evidence type="ECO:0000256" key="1">
    <source>
        <dbReference type="ARBA" id="ARBA00004651"/>
    </source>
</evidence>
<dbReference type="EMBL" id="JARXVQ010000001">
    <property type="protein sequence ID" value="MDH6180011.1"/>
    <property type="molecule type" value="Genomic_DNA"/>
</dbReference>
<feature type="transmembrane region" description="Helical" evidence="6">
    <location>
        <begin position="252"/>
        <end position="276"/>
    </location>
</feature>
<dbReference type="PANTHER" id="PTHR43124:SF4">
    <property type="entry name" value="SUGAR EFFLUX TRANSPORTER"/>
    <property type="match status" value="1"/>
</dbReference>
<comment type="subcellular location">
    <subcellularLocation>
        <location evidence="1">Cell membrane</location>
        <topology evidence="1">Multi-pass membrane protein</topology>
    </subcellularLocation>
</comment>
<evidence type="ECO:0000256" key="6">
    <source>
        <dbReference type="SAM" id="Phobius"/>
    </source>
</evidence>
<gene>
    <name evidence="8" type="ORF">M2152_000193</name>
</gene>
<name>A0ABT6KJZ8_9MICO</name>
<dbReference type="RefSeq" id="WP_322132380.1">
    <property type="nucleotide sequence ID" value="NZ_CP085036.1"/>
</dbReference>
<feature type="domain" description="Major facilitator superfamily (MFS) profile" evidence="7">
    <location>
        <begin position="18"/>
        <end position="396"/>
    </location>
</feature>
<keyword evidence="3 6" id="KW-0812">Transmembrane</keyword>
<feature type="transmembrane region" description="Helical" evidence="6">
    <location>
        <begin position="308"/>
        <end position="327"/>
    </location>
</feature>
<evidence type="ECO:0000259" key="7">
    <source>
        <dbReference type="PROSITE" id="PS50850"/>
    </source>
</evidence>
<dbReference type="PROSITE" id="PS50850">
    <property type="entry name" value="MFS"/>
    <property type="match status" value="1"/>
</dbReference>
<dbReference type="SUPFAM" id="SSF103473">
    <property type="entry name" value="MFS general substrate transporter"/>
    <property type="match status" value="1"/>
</dbReference>
<feature type="transmembrane region" description="Helical" evidence="6">
    <location>
        <begin position="142"/>
        <end position="164"/>
    </location>
</feature>
<feature type="transmembrane region" description="Helical" evidence="6">
    <location>
        <begin position="170"/>
        <end position="195"/>
    </location>
</feature>
<feature type="transmembrane region" description="Helical" evidence="6">
    <location>
        <begin position="283"/>
        <end position="302"/>
    </location>
</feature>
<keyword evidence="4 6" id="KW-1133">Transmembrane helix</keyword>
<dbReference type="InterPro" id="IPR050189">
    <property type="entry name" value="MFS_Efflux_Transporters"/>
</dbReference>
<dbReference type="InterPro" id="IPR011701">
    <property type="entry name" value="MFS"/>
</dbReference>
<feature type="transmembrane region" description="Helical" evidence="6">
    <location>
        <begin position="216"/>
        <end position="240"/>
    </location>
</feature>
<evidence type="ECO:0000256" key="2">
    <source>
        <dbReference type="ARBA" id="ARBA00022475"/>
    </source>
</evidence>
<feature type="transmembrane region" description="Helical" evidence="6">
    <location>
        <begin position="109"/>
        <end position="130"/>
    </location>
</feature>
<comment type="caution">
    <text evidence="8">The sequence shown here is derived from an EMBL/GenBank/DDBJ whole genome shotgun (WGS) entry which is preliminary data.</text>
</comment>
<evidence type="ECO:0000256" key="4">
    <source>
        <dbReference type="ARBA" id="ARBA00022989"/>
    </source>
</evidence>
<protein>
    <submittedName>
        <fullName evidence="8">DHA1 family inner membrane transport protein</fullName>
    </submittedName>
</protein>
<evidence type="ECO:0000256" key="3">
    <source>
        <dbReference type="ARBA" id="ARBA00022692"/>
    </source>
</evidence>
<dbReference type="Proteomes" id="UP001160142">
    <property type="component" value="Unassembled WGS sequence"/>
</dbReference>
<dbReference type="Gene3D" id="1.20.1250.20">
    <property type="entry name" value="MFS general substrate transporter like domains"/>
    <property type="match status" value="1"/>
</dbReference>
<feature type="transmembrane region" description="Helical" evidence="6">
    <location>
        <begin position="56"/>
        <end position="76"/>
    </location>
</feature>
<dbReference type="CDD" id="cd17324">
    <property type="entry name" value="MFS_NepI_like"/>
    <property type="match status" value="1"/>
</dbReference>
<dbReference type="Pfam" id="PF07690">
    <property type="entry name" value="MFS_1"/>
    <property type="match status" value="1"/>
</dbReference>
<proteinExistence type="predicted"/>
<sequence length="415" mass="43157">MGAPASSSHATQAFPWVGLITLSLLVFTAVTSEFLPTGLLPDIAEEFDVSDSQVGLLITVFAGTVVLTAAPLATLTRRFSRKWLVVVVAIAFVLANVLAAIAPTYEVLVVARVLGGLAHGLFWAVVGAYSGHLVPKHQVGRAVAIVSGGGTAAFVLGVPIGTAIGHVVGWRLAFMVIAIVTLLLTFVAMWLLPAVQHITAPVTGEIQLPLRKDKSIPGIVLLCLVILLVMTGHNLFYTYIAPFLIGPVGLDGGAVAGVLFLYGGAGAIGVLIAGLLTDKYPRLALATAILGIAASVLVIALFPTTVWIVLAAMVAWSIAFGGVPAMIQTRMLHTASARMRDVASAYQTTAFNIGIGGGALIGGLVLNVWSITTLPYLDVLITLAGLVLLLLGDRWLHARARRGSAPKDQAPATAH</sequence>
<keyword evidence="2" id="KW-1003">Cell membrane</keyword>
<organism evidence="8 9">
    <name type="scientific">Antiquaquibacter oligotrophicus</name>
    <dbReference type="NCBI Taxonomy" id="2880260"/>
    <lineage>
        <taxon>Bacteria</taxon>
        <taxon>Bacillati</taxon>
        <taxon>Actinomycetota</taxon>
        <taxon>Actinomycetes</taxon>
        <taxon>Micrococcales</taxon>
        <taxon>Microbacteriaceae</taxon>
        <taxon>Antiquaquibacter</taxon>
    </lineage>
</organism>